<dbReference type="PATRIC" id="fig|1299334.3.peg.1496"/>
<feature type="region of interest" description="Disordered" evidence="1">
    <location>
        <begin position="62"/>
        <end position="101"/>
    </location>
</feature>
<dbReference type="InterPro" id="IPR023393">
    <property type="entry name" value="START-like_dom_sf"/>
</dbReference>
<organism evidence="2">
    <name type="scientific">Mycobacterium xenopi 4042</name>
    <dbReference type="NCBI Taxonomy" id="1299334"/>
    <lineage>
        <taxon>Bacteria</taxon>
        <taxon>Bacillati</taxon>
        <taxon>Actinomycetota</taxon>
        <taxon>Actinomycetes</taxon>
        <taxon>Mycobacteriales</taxon>
        <taxon>Mycobacteriaceae</taxon>
        <taxon>Mycobacterium</taxon>
    </lineage>
</organism>
<dbReference type="Gene3D" id="3.30.530.20">
    <property type="match status" value="1"/>
</dbReference>
<feature type="compositionally biased region" description="Low complexity" evidence="1">
    <location>
        <begin position="77"/>
        <end position="101"/>
    </location>
</feature>
<reference evidence="2" key="1">
    <citation type="submission" date="2014-01" db="EMBL/GenBank/DDBJ databases">
        <authorList>
            <person name="Brown-Elliot B."/>
            <person name="Wallace R."/>
            <person name="Lenaerts A."/>
            <person name="Ordway D."/>
            <person name="DeGroote M.A."/>
            <person name="Parker T."/>
            <person name="Sizemore C."/>
            <person name="Tallon L.J."/>
            <person name="Sadzewicz L.K."/>
            <person name="Sengamalay N."/>
            <person name="Fraser C.M."/>
            <person name="Hine E."/>
            <person name="Shefchek K.A."/>
            <person name="Das S.P."/>
            <person name="Tettelin H."/>
        </authorList>
    </citation>
    <scope>NUCLEOTIDE SEQUENCE [LARGE SCALE GENOMIC DNA]</scope>
    <source>
        <strain evidence="2">4042</strain>
    </source>
</reference>
<gene>
    <name evidence="2" type="ORF">I553_2005</name>
</gene>
<protein>
    <submittedName>
        <fullName evidence="2">Nucleoside-diphosphate sugar epimerase domain protein</fullName>
    </submittedName>
</protein>
<accession>X8DJN4</accession>
<name>X8DJN4_MYCXE</name>
<dbReference type="EMBL" id="JAOB01000013">
    <property type="protein sequence ID" value="EUA68817.1"/>
    <property type="molecule type" value="Genomic_DNA"/>
</dbReference>
<sequence length="123" mass="12932">MARLIPPWQPMTVLAEAESIADGRAVLGLPGGLQWVAQHRADEFEPPHKFVDVISSAGHGLGRRGWSVGGGTHMSSTTAATAPPWCATGSTPRCRARRSSPPSCIGIVSSPTIWPHTATPPSM</sequence>
<comment type="caution">
    <text evidence="2">The sequence shown here is derived from an EMBL/GenBank/DDBJ whole genome shotgun (WGS) entry which is preliminary data.</text>
</comment>
<proteinExistence type="predicted"/>
<dbReference type="AlphaFoldDB" id="X8DJN4"/>
<evidence type="ECO:0000256" key="1">
    <source>
        <dbReference type="SAM" id="MobiDB-lite"/>
    </source>
</evidence>
<evidence type="ECO:0000313" key="2">
    <source>
        <dbReference type="EMBL" id="EUA68817.1"/>
    </source>
</evidence>